<organism evidence="2 3">
    <name type="scientific">Psychrosphaera algicola</name>
    <dbReference type="NCBI Taxonomy" id="3023714"/>
    <lineage>
        <taxon>Bacteria</taxon>
        <taxon>Pseudomonadati</taxon>
        <taxon>Pseudomonadota</taxon>
        <taxon>Gammaproteobacteria</taxon>
        <taxon>Alteromonadales</taxon>
        <taxon>Pseudoalteromonadaceae</taxon>
        <taxon>Psychrosphaera</taxon>
    </lineage>
</organism>
<dbReference type="PROSITE" id="PS51257">
    <property type="entry name" value="PROKAR_LIPOPROTEIN"/>
    <property type="match status" value="1"/>
</dbReference>
<evidence type="ECO:0000313" key="3">
    <source>
        <dbReference type="Proteomes" id="UP001528411"/>
    </source>
</evidence>
<proteinExistence type="predicted"/>
<keyword evidence="1" id="KW-0732">Signal</keyword>
<keyword evidence="3" id="KW-1185">Reference proteome</keyword>
<gene>
    <name evidence="2" type="ORF">PN838_18335</name>
</gene>
<evidence type="ECO:0000256" key="1">
    <source>
        <dbReference type="SAM" id="SignalP"/>
    </source>
</evidence>
<evidence type="ECO:0008006" key="4">
    <source>
        <dbReference type="Google" id="ProtNLM"/>
    </source>
</evidence>
<dbReference type="RefSeq" id="WP_272181571.1">
    <property type="nucleotide sequence ID" value="NZ_JAQOMS010000002.1"/>
</dbReference>
<dbReference type="Proteomes" id="UP001528411">
    <property type="component" value="Unassembled WGS sequence"/>
</dbReference>
<sequence>MLLFRYFLTIAMVVMLCGCAAQINERTSIKSTEATASNVSVLLEVQPLERIDESKSLTTSIAELKKVISKKYLGSIASASENPKPEALLKITIEQFRHVSGFGRFMAGSMVGDAVLKLNVKLIAVADGRVIHESTLDTQSSFGEGVFGATTSRQIEAMSVKIIDILNSNTAKS</sequence>
<feature type="signal peptide" evidence="1">
    <location>
        <begin position="1"/>
        <end position="23"/>
    </location>
</feature>
<comment type="caution">
    <text evidence="2">The sequence shown here is derived from an EMBL/GenBank/DDBJ whole genome shotgun (WGS) entry which is preliminary data.</text>
</comment>
<protein>
    <recommendedName>
        <fullName evidence="4">DUF4410 domain-containing protein</fullName>
    </recommendedName>
</protein>
<evidence type="ECO:0000313" key="2">
    <source>
        <dbReference type="EMBL" id="MDC2890357.1"/>
    </source>
</evidence>
<reference evidence="2 3" key="1">
    <citation type="submission" date="2023-01" db="EMBL/GenBank/DDBJ databases">
        <title>Psychrosphaera sp. nov., isolated from marine algae.</title>
        <authorList>
            <person name="Bayburt H."/>
            <person name="Choi B.J."/>
            <person name="Kim J.M."/>
            <person name="Choi D.G."/>
            <person name="Jeon C.O."/>
        </authorList>
    </citation>
    <scope>NUCLEOTIDE SEQUENCE [LARGE SCALE GENOMIC DNA]</scope>
    <source>
        <strain evidence="2 3">G1-22</strain>
    </source>
</reference>
<dbReference type="EMBL" id="JAQOMS010000002">
    <property type="protein sequence ID" value="MDC2890357.1"/>
    <property type="molecule type" value="Genomic_DNA"/>
</dbReference>
<name>A0ABT5FGQ2_9GAMM</name>
<accession>A0ABT5FGQ2</accession>
<feature type="chain" id="PRO_5047216305" description="DUF4410 domain-containing protein" evidence="1">
    <location>
        <begin position="24"/>
        <end position="173"/>
    </location>
</feature>